<dbReference type="Proteomes" id="UP000824120">
    <property type="component" value="Chromosome 10"/>
</dbReference>
<evidence type="ECO:0000256" key="1">
    <source>
        <dbReference type="SAM" id="MobiDB-lite"/>
    </source>
</evidence>
<feature type="region of interest" description="Disordered" evidence="1">
    <location>
        <begin position="38"/>
        <end position="80"/>
    </location>
</feature>
<evidence type="ECO:0000313" key="3">
    <source>
        <dbReference type="Proteomes" id="UP000824120"/>
    </source>
</evidence>
<gene>
    <name evidence="2" type="ORF">H5410_051565</name>
</gene>
<evidence type="ECO:0000313" key="2">
    <source>
        <dbReference type="EMBL" id="KAG5580938.1"/>
    </source>
</evidence>
<reference evidence="2 3" key="1">
    <citation type="submission" date="2020-09" db="EMBL/GenBank/DDBJ databases">
        <title>De no assembly of potato wild relative species, Solanum commersonii.</title>
        <authorList>
            <person name="Cho K."/>
        </authorList>
    </citation>
    <scope>NUCLEOTIDE SEQUENCE [LARGE SCALE GENOMIC DNA]</scope>
    <source>
        <strain evidence="2">LZ3.2</strain>
        <tissue evidence="2">Leaf</tissue>
    </source>
</reference>
<organism evidence="2 3">
    <name type="scientific">Solanum commersonii</name>
    <name type="common">Commerson's wild potato</name>
    <name type="synonym">Commerson's nightshade</name>
    <dbReference type="NCBI Taxonomy" id="4109"/>
    <lineage>
        <taxon>Eukaryota</taxon>
        <taxon>Viridiplantae</taxon>
        <taxon>Streptophyta</taxon>
        <taxon>Embryophyta</taxon>
        <taxon>Tracheophyta</taxon>
        <taxon>Spermatophyta</taxon>
        <taxon>Magnoliopsida</taxon>
        <taxon>eudicotyledons</taxon>
        <taxon>Gunneridae</taxon>
        <taxon>Pentapetalae</taxon>
        <taxon>asterids</taxon>
        <taxon>lamiids</taxon>
        <taxon>Solanales</taxon>
        <taxon>Solanaceae</taxon>
        <taxon>Solanoideae</taxon>
        <taxon>Solaneae</taxon>
        <taxon>Solanum</taxon>
    </lineage>
</organism>
<name>A0A9J5WYT8_SOLCO</name>
<sequence>MSESYETTFPQDIIEKTCDNSRIKEKKKKVSNYMGKDFSISSASEGTDGKGSGKKRERVGEDLDCTLSQNSADAEDSSREFDGSIDKMFKRYNVHYDYDLIWGTVLSNSGS</sequence>
<accession>A0A9J5WYT8</accession>
<proteinExistence type="predicted"/>
<protein>
    <submittedName>
        <fullName evidence="2">Uncharacterized protein</fullName>
    </submittedName>
</protein>
<dbReference type="AlphaFoldDB" id="A0A9J5WYT8"/>
<keyword evidence="3" id="KW-1185">Reference proteome</keyword>
<comment type="caution">
    <text evidence="2">The sequence shown here is derived from an EMBL/GenBank/DDBJ whole genome shotgun (WGS) entry which is preliminary data.</text>
</comment>
<dbReference type="EMBL" id="JACXVP010000010">
    <property type="protein sequence ID" value="KAG5580938.1"/>
    <property type="molecule type" value="Genomic_DNA"/>
</dbReference>